<protein>
    <recommendedName>
        <fullName evidence="4">CorA-like Mg2+ transporter protein</fullName>
    </recommendedName>
</protein>
<keyword evidence="1" id="KW-1133">Transmembrane helix</keyword>
<organism evidence="2 3">
    <name type="scientific">Aureliella helgolandensis</name>
    <dbReference type="NCBI Taxonomy" id="2527968"/>
    <lineage>
        <taxon>Bacteria</taxon>
        <taxon>Pseudomonadati</taxon>
        <taxon>Planctomycetota</taxon>
        <taxon>Planctomycetia</taxon>
        <taxon>Pirellulales</taxon>
        <taxon>Pirellulaceae</taxon>
        <taxon>Aureliella</taxon>
    </lineage>
</organism>
<keyword evidence="1" id="KW-0472">Membrane</keyword>
<dbReference type="KEGG" id="ahel:Q31a_26360"/>
<evidence type="ECO:0000256" key="1">
    <source>
        <dbReference type="SAM" id="Phobius"/>
    </source>
</evidence>
<name>A0A518G6V7_9BACT</name>
<keyword evidence="3" id="KW-1185">Reference proteome</keyword>
<evidence type="ECO:0000313" key="3">
    <source>
        <dbReference type="Proteomes" id="UP000318017"/>
    </source>
</evidence>
<dbReference type="EMBL" id="CP036298">
    <property type="protein sequence ID" value="QDV24320.1"/>
    <property type="molecule type" value="Genomic_DNA"/>
</dbReference>
<gene>
    <name evidence="2" type="ORF">Q31a_26360</name>
</gene>
<proteinExistence type="predicted"/>
<feature type="transmembrane region" description="Helical" evidence="1">
    <location>
        <begin position="226"/>
        <end position="244"/>
    </location>
</feature>
<accession>A0A518G6V7</accession>
<reference evidence="2 3" key="1">
    <citation type="submission" date="2019-02" db="EMBL/GenBank/DDBJ databases">
        <title>Deep-cultivation of Planctomycetes and their phenomic and genomic characterization uncovers novel biology.</title>
        <authorList>
            <person name="Wiegand S."/>
            <person name="Jogler M."/>
            <person name="Boedeker C."/>
            <person name="Pinto D."/>
            <person name="Vollmers J."/>
            <person name="Rivas-Marin E."/>
            <person name="Kohn T."/>
            <person name="Peeters S.H."/>
            <person name="Heuer A."/>
            <person name="Rast P."/>
            <person name="Oberbeckmann S."/>
            <person name="Bunk B."/>
            <person name="Jeske O."/>
            <person name="Meyerdierks A."/>
            <person name="Storesund J.E."/>
            <person name="Kallscheuer N."/>
            <person name="Luecker S."/>
            <person name="Lage O.M."/>
            <person name="Pohl T."/>
            <person name="Merkel B.J."/>
            <person name="Hornburger P."/>
            <person name="Mueller R.-W."/>
            <person name="Bruemmer F."/>
            <person name="Labrenz M."/>
            <person name="Spormann A.M."/>
            <person name="Op den Camp H."/>
            <person name="Overmann J."/>
            <person name="Amann R."/>
            <person name="Jetten M.S.M."/>
            <person name="Mascher T."/>
            <person name="Medema M.H."/>
            <person name="Devos D.P."/>
            <person name="Kaster A.-K."/>
            <person name="Ovreas L."/>
            <person name="Rohde M."/>
            <person name="Galperin M.Y."/>
            <person name="Jogler C."/>
        </authorList>
    </citation>
    <scope>NUCLEOTIDE SEQUENCE [LARGE SCALE GENOMIC DNA]</scope>
    <source>
        <strain evidence="2 3">Q31a</strain>
    </source>
</reference>
<evidence type="ECO:0000313" key="2">
    <source>
        <dbReference type="EMBL" id="QDV24320.1"/>
    </source>
</evidence>
<feature type="transmembrane region" description="Helical" evidence="1">
    <location>
        <begin position="192"/>
        <end position="214"/>
    </location>
</feature>
<dbReference type="Proteomes" id="UP000318017">
    <property type="component" value="Chromosome"/>
</dbReference>
<evidence type="ECO:0008006" key="4">
    <source>
        <dbReference type="Google" id="ProtNLM"/>
    </source>
</evidence>
<dbReference type="AlphaFoldDB" id="A0A518G6V7"/>
<keyword evidence="1" id="KW-0812">Transmembrane</keyword>
<sequence>MVSKMPRSLIIPPNWQLPDALRKRVGNAAGRQRMMQHEQQLLIVAHLVPEPGEHSRRGVLFWRDGQAEWHASNGDPGKVAIDQLLGNYAKALEVFDGQEARAKRADEYVPILEGLAPLSRAVRNFSDVLQEARRAAPDCDQLIDARDRAYEIARTAELLYQDTKNSMDIAVVRRAEEQALASQRTTAAAHRLNTMAALFFPLATLGAIFGTTLTENWSWSFSSGPFILFLLSGLVAGVALAVFVNRPVKTNAD</sequence>